<evidence type="ECO:0000313" key="2">
    <source>
        <dbReference type="EMBL" id="KAK4117645.1"/>
    </source>
</evidence>
<evidence type="ECO:0000313" key="3">
    <source>
        <dbReference type="Proteomes" id="UP001302812"/>
    </source>
</evidence>
<dbReference type="AlphaFoldDB" id="A0AAN6TND1"/>
<proteinExistence type="predicted"/>
<reference evidence="2" key="2">
    <citation type="submission" date="2023-05" db="EMBL/GenBank/DDBJ databases">
        <authorList>
            <consortium name="Lawrence Berkeley National Laboratory"/>
            <person name="Steindorff A."/>
            <person name="Hensen N."/>
            <person name="Bonometti L."/>
            <person name="Westerberg I."/>
            <person name="Brannstrom I.O."/>
            <person name="Guillou S."/>
            <person name="Cros-Aarteil S."/>
            <person name="Calhoun S."/>
            <person name="Haridas S."/>
            <person name="Kuo A."/>
            <person name="Mondo S."/>
            <person name="Pangilinan J."/>
            <person name="Riley R."/>
            <person name="Labutti K."/>
            <person name="Andreopoulos B."/>
            <person name="Lipzen A."/>
            <person name="Chen C."/>
            <person name="Yanf M."/>
            <person name="Daum C."/>
            <person name="Ng V."/>
            <person name="Clum A."/>
            <person name="Ohm R."/>
            <person name="Martin F."/>
            <person name="Silar P."/>
            <person name="Natvig D."/>
            <person name="Lalanne C."/>
            <person name="Gautier V."/>
            <person name="Ament-Velasquez S.L."/>
            <person name="Kruys A."/>
            <person name="Hutchinson M.I."/>
            <person name="Powell A.J."/>
            <person name="Barry K."/>
            <person name="Miller A.N."/>
            <person name="Grigoriev I.V."/>
            <person name="Debuchy R."/>
            <person name="Gladieux P."/>
            <person name="Thoren M.H."/>
            <person name="Johannesson H."/>
        </authorList>
    </citation>
    <scope>NUCLEOTIDE SEQUENCE</scope>
    <source>
        <strain evidence="2">CBS 508.74</strain>
    </source>
</reference>
<dbReference type="RefSeq" id="XP_064675215.1">
    <property type="nucleotide sequence ID" value="XM_064809969.1"/>
</dbReference>
<organism evidence="2 3">
    <name type="scientific">Canariomyces notabilis</name>
    <dbReference type="NCBI Taxonomy" id="2074819"/>
    <lineage>
        <taxon>Eukaryota</taxon>
        <taxon>Fungi</taxon>
        <taxon>Dikarya</taxon>
        <taxon>Ascomycota</taxon>
        <taxon>Pezizomycotina</taxon>
        <taxon>Sordariomycetes</taxon>
        <taxon>Sordariomycetidae</taxon>
        <taxon>Sordariales</taxon>
        <taxon>Chaetomiaceae</taxon>
        <taxon>Canariomyces</taxon>
    </lineage>
</organism>
<dbReference type="CDD" id="cd07067">
    <property type="entry name" value="HP_PGM_like"/>
    <property type="match status" value="1"/>
</dbReference>
<comment type="caution">
    <text evidence="2">The sequence shown here is derived from an EMBL/GenBank/DDBJ whole genome shotgun (WGS) entry which is preliminary data.</text>
</comment>
<name>A0AAN6TND1_9PEZI</name>
<dbReference type="SMART" id="SM00855">
    <property type="entry name" value="PGAM"/>
    <property type="match status" value="1"/>
</dbReference>
<evidence type="ECO:0000256" key="1">
    <source>
        <dbReference type="PIRSR" id="PIRSR613078-2"/>
    </source>
</evidence>
<dbReference type="GO" id="GO:0050278">
    <property type="term" value="F:sedoheptulose-bisphosphatase activity"/>
    <property type="evidence" value="ECO:0007669"/>
    <property type="project" value="TreeGrafter"/>
</dbReference>
<dbReference type="GO" id="GO:0046390">
    <property type="term" value="P:ribose phosphate biosynthetic process"/>
    <property type="evidence" value="ECO:0007669"/>
    <property type="project" value="TreeGrafter"/>
</dbReference>
<dbReference type="SUPFAM" id="SSF53254">
    <property type="entry name" value="Phosphoglycerate mutase-like"/>
    <property type="match status" value="1"/>
</dbReference>
<dbReference type="Proteomes" id="UP001302812">
    <property type="component" value="Unassembled WGS sequence"/>
</dbReference>
<dbReference type="PANTHER" id="PTHR48100">
    <property type="entry name" value="BROAD-SPECIFICITY PHOSPHATASE YOR283W-RELATED"/>
    <property type="match status" value="1"/>
</dbReference>
<feature type="binding site" evidence="1">
    <location>
        <position position="108"/>
    </location>
    <ligand>
        <name>substrate</name>
    </ligand>
</feature>
<dbReference type="GeneID" id="89934093"/>
<dbReference type="InterPro" id="IPR029033">
    <property type="entry name" value="His_PPase_superfam"/>
</dbReference>
<dbReference type="EMBL" id="MU853332">
    <property type="protein sequence ID" value="KAK4117645.1"/>
    <property type="molecule type" value="Genomic_DNA"/>
</dbReference>
<dbReference type="InterPro" id="IPR050275">
    <property type="entry name" value="PGM_Phosphatase"/>
</dbReference>
<dbReference type="FunFam" id="3.40.50.1240:FF:000022">
    <property type="entry name" value="Phosphoglycerate mutase family protein"/>
    <property type="match status" value="1"/>
</dbReference>
<dbReference type="InterPro" id="IPR013078">
    <property type="entry name" value="His_Pase_superF_clade-1"/>
</dbReference>
<protein>
    <submittedName>
        <fullName evidence="2">Phosphoglycerate mutase-like protein</fullName>
    </submittedName>
</protein>
<feature type="binding site" evidence="1">
    <location>
        <begin position="64"/>
        <end position="65"/>
    </location>
    <ligand>
        <name>substrate</name>
    </ligand>
</feature>
<sequence length="288" mass="31960">MRGERLHERRAGLSQSITHRGELAVWKYQLLILTSLLISIRMSTPRVFIVRHGETEWSLNGRHTGATDIPLTATGEKRVVATGKALVGNDRLIVPSKLAHIYVSPRRRAQRTLELLNLACQDQLPWKAQGEPACTGLPCTARVEVTQDVREWDYGDYEGITTPQIRELRKQQGLDPDWDIWRDGCPGGENPADITERLDRLIKEIRDKWHAPVMGKPKGEAGNGDVLVVAHGHILRAFAQRWVGKSLGDGPNFLLEAGGVGTLSYEHHNIDEPAILLGGAFTVDLASV</sequence>
<dbReference type="PANTHER" id="PTHR48100:SF15">
    <property type="entry name" value="SEDOHEPTULOSE 1,7-BISPHOSPHATASE"/>
    <property type="match status" value="1"/>
</dbReference>
<accession>A0AAN6TND1</accession>
<dbReference type="Pfam" id="PF00300">
    <property type="entry name" value="His_Phos_1"/>
    <property type="match status" value="1"/>
</dbReference>
<dbReference type="Gene3D" id="3.40.50.1240">
    <property type="entry name" value="Phosphoglycerate mutase-like"/>
    <property type="match status" value="1"/>
</dbReference>
<gene>
    <name evidence="2" type="ORF">N656DRAFT_52927</name>
</gene>
<reference evidence="2" key="1">
    <citation type="journal article" date="2023" name="Mol. Phylogenet. Evol.">
        <title>Genome-scale phylogeny and comparative genomics of the fungal order Sordariales.</title>
        <authorList>
            <person name="Hensen N."/>
            <person name="Bonometti L."/>
            <person name="Westerberg I."/>
            <person name="Brannstrom I.O."/>
            <person name="Guillou S."/>
            <person name="Cros-Aarteil S."/>
            <person name="Calhoun S."/>
            <person name="Haridas S."/>
            <person name="Kuo A."/>
            <person name="Mondo S."/>
            <person name="Pangilinan J."/>
            <person name="Riley R."/>
            <person name="LaButti K."/>
            <person name="Andreopoulos B."/>
            <person name="Lipzen A."/>
            <person name="Chen C."/>
            <person name="Yan M."/>
            <person name="Daum C."/>
            <person name="Ng V."/>
            <person name="Clum A."/>
            <person name="Steindorff A."/>
            <person name="Ohm R.A."/>
            <person name="Martin F."/>
            <person name="Silar P."/>
            <person name="Natvig D.O."/>
            <person name="Lalanne C."/>
            <person name="Gautier V."/>
            <person name="Ament-Velasquez S.L."/>
            <person name="Kruys A."/>
            <person name="Hutchinson M.I."/>
            <person name="Powell A.J."/>
            <person name="Barry K."/>
            <person name="Miller A.N."/>
            <person name="Grigoriev I.V."/>
            <person name="Debuchy R."/>
            <person name="Gladieux P."/>
            <person name="Hiltunen Thoren M."/>
            <person name="Johannesson H."/>
        </authorList>
    </citation>
    <scope>NUCLEOTIDE SEQUENCE</scope>
    <source>
        <strain evidence="2">CBS 508.74</strain>
    </source>
</reference>
<keyword evidence="3" id="KW-1185">Reference proteome</keyword>